<evidence type="ECO:0000313" key="5">
    <source>
        <dbReference type="Proteomes" id="UP000223913"/>
    </source>
</evidence>
<dbReference type="Gene3D" id="2.40.160.50">
    <property type="entry name" value="membrane protein fhac: a member of the omp85/tpsb transporter family"/>
    <property type="match status" value="1"/>
</dbReference>
<organism evidence="4 5">
    <name type="scientific">Flavilitoribacter nigricans (strain ATCC 23147 / DSM 23189 / NBRC 102662 / NCIMB 1420 / SS-2)</name>
    <name type="common">Lewinella nigricans</name>
    <dbReference type="NCBI Taxonomy" id="1122177"/>
    <lineage>
        <taxon>Bacteria</taxon>
        <taxon>Pseudomonadati</taxon>
        <taxon>Bacteroidota</taxon>
        <taxon>Saprospiria</taxon>
        <taxon>Saprospirales</taxon>
        <taxon>Lewinellaceae</taxon>
        <taxon>Flavilitoribacter</taxon>
    </lineage>
</organism>
<gene>
    <name evidence="4" type="ORF">CRP01_25365</name>
</gene>
<dbReference type="GO" id="GO:0019867">
    <property type="term" value="C:outer membrane"/>
    <property type="evidence" value="ECO:0007669"/>
    <property type="project" value="InterPro"/>
</dbReference>
<keyword evidence="5" id="KW-1185">Reference proteome</keyword>
<comment type="subcellular location">
    <subcellularLocation>
        <location evidence="1">Membrane</location>
    </subcellularLocation>
</comment>
<dbReference type="PROSITE" id="PS51779">
    <property type="entry name" value="POTRA"/>
    <property type="match status" value="1"/>
</dbReference>
<dbReference type="RefSeq" id="WP_099152921.1">
    <property type="nucleotide sequence ID" value="NZ_PDUD01000030.1"/>
</dbReference>
<protein>
    <recommendedName>
        <fullName evidence="3">POTRA domain-containing protein</fullName>
    </recommendedName>
</protein>
<dbReference type="AlphaFoldDB" id="A0A2D0N515"/>
<dbReference type="InterPro" id="IPR010827">
    <property type="entry name" value="BamA/TamA_POTRA"/>
</dbReference>
<dbReference type="InterPro" id="IPR034746">
    <property type="entry name" value="POTRA"/>
</dbReference>
<accession>A0A2D0N515</accession>
<sequence length="466" mass="54973">MRWICLCICWLNIVGVWAQGDLVFIERITMEGNQRTRDEIILRELKFQEGDTVSIGQLDRLLEESEQLVMNTGLFNSANITIKNWRGADNHVHFHLVLAETWYIYPVPIFELADRNFNVWWVEQNHSLQRINFGIEFTHLNFSGQKDRLKLTAKYGYTRSYSMNYTLPFINKSQTIGIDANVSFARNREINYASIDNKQSFYKDEESKFLYQRFQAQTALTYRPGFHLFHDLEFGFRQNWIDPIVAEELNPDFFLNGRKLQRALTLTYRFAYDRRDVRAYPLKGSHFTAELQKTGLGFYGDQDALTLNAYYNLYHPFSEKWSSGLRLGSKLSFIRKRQPFNDYKALGYNQNNLYGYEYYIVNGMDMGIGRAFLRYRILQKNWEFGKIVPIKAFRKMPIKVYLSLNQGAGYVNDPYTKDLNPFANRFLWGGGLGLDIVLYYDKVLQIQYSYNHLWEKGVFLHFSANI</sequence>
<dbReference type="Gene3D" id="3.10.20.310">
    <property type="entry name" value="membrane protein fhac"/>
    <property type="match status" value="1"/>
</dbReference>
<name>A0A2D0N515_FLAN2</name>
<dbReference type="Pfam" id="PF07244">
    <property type="entry name" value="POTRA"/>
    <property type="match status" value="1"/>
</dbReference>
<dbReference type="EMBL" id="PDUD01000030">
    <property type="protein sequence ID" value="PHN03594.1"/>
    <property type="molecule type" value="Genomic_DNA"/>
</dbReference>
<comment type="caution">
    <text evidence="4">The sequence shown here is derived from an EMBL/GenBank/DDBJ whole genome shotgun (WGS) entry which is preliminary data.</text>
</comment>
<dbReference type="Pfam" id="PF01103">
    <property type="entry name" value="Omp85"/>
    <property type="match status" value="1"/>
</dbReference>
<dbReference type="Proteomes" id="UP000223913">
    <property type="component" value="Unassembled WGS sequence"/>
</dbReference>
<dbReference type="InterPro" id="IPR000184">
    <property type="entry name" value="Bac_surfAg_D15"/>
</dbReference>
<evidence type="ECO:0000256" key="2">
    <source>
        <dbReference type="ARBA" id="ARBA00023136"/>
    </source>
</evidence>
<reference evidence="4 5" key="1">
    <citation type="submission" date="2017-10" db="EMBL/GenBank/DDBJ databases">
        <title>The draft genome sequence of Lewinella nigricans NBRC 102662.</title>
        <authorList>
            <person name="Wang K."/>
        </authorList>
    </citation>
    <scope>NUCLEOTIDE SEQUENCE [LARGE SCALE GENOMIC DNA]</scope>
    <source>
        <strain evidence="4 5">NBRC 102662</strain>
    </source>
</reference>
<proteinExistence type="predicted"/>
<evidence type="ECO:0000256" key="1">
    <source>
        <dbReference type="ARBA" id="ARBA00004370"/>
    </source>
</evidence>
<evidence type="ECO:0000259" key="3">
    <source>
        <dbReference type="PROSITE" id="PS51779"/>
    </source>
</evidence>
<dbReference type="OrthoDB" id="9768717at2"/>
<keyword evidence="2" id="KW-0472">Membrane</keyword>
<feature type="domain" description="POTRA" evidence="3">
    <location>
        <begin position="23"/>
        <end position="101"/>
    </location>
</feature>
<evidence type="ECO:0000313" key="4">
    <source>
        <dbReference type="EMBL" id="PHN03594.1"/>
    </source>
</evidence>